<evidence type="ECO:0000313" key="5">
    <source>
        <dbReference type="Proteomes" id="UP000580043"/>
    </source>
</evidence>
<dbReference type="Proteomes" id="UP000580043">
    <property type="component" value="Unassembled WGS sequence"/>
</dbReference>
<keyword evidence="5" id="KW-1185">Reference proteome</keyword>
<feature type="domain" description="Methyl-accepting transducer" evidence="3">
    <location>
        <begin position="126"/>
        <end position="193"/>
    </location>
</feature>
<evidence type="ECO:0000256" key="2">
    <source>
        <dbReference type="PROSITE-ProRule" id="PRU00284"/>
    </source>
</evidence>
<dbReference type="Gene3D" id="1.10.287.950">
    <property type="entry name" value="Methyl-accepting chemotaxis protein"/>
    <property type="match status" value="1"/>
</dbReference>
<dbReference type="SMART" id="SM00062">
    <property type="entry name" value="PBPb"/>
    <property type="match status" value="1"/>
</dbReference>
<dbReference type="Pfam" id="PF00015">
    <property type="entry name" value="MCPsignal"/>
    <property type="match status" value="1"/>
</dbReference>
<dbReference type="RefSeq" id="WP_169147841.1">
    <property type="nucleotide sequence ID" value="NZ_JABBGA010000025.1"/>
</dbReference>
<evidence type="ECO:0000256" key="1">
    <source>
        <dbReference type="ARBA" id="ARBA00022729"/>
    </source>
</evidence>
<evidence type="ECO:0000259" key="3">
    <source>
        <dbReference type="PROSITE" id="PS50111"/>
    </source>
</evidence>
<dbReference type="EMBL" id="JABBGA010000025">
    <property type="protein sequence ID" value="NML28311.1"/>
    <property type="molecule type" value="Genomic_DNA"/>
</dbReference>
<dbReference type="SUPFAM" id="SSF58104">
    <property type="entry name" value="Methyl-accepting chemotaxis protein (MCP) signaling domain"/>
    <property type="match status" value="1"/>
</dbReference>
<dbReference type="PANTHER" id="PTHR35936:SF17">
    <property type="entry name" value="ARGININE-BINDING EXTRACELLULAR PROTEIN ARTP"/>
    <property type="match status" value="1"/>
</dbReference>
<dbReference type="GO" id="GO:0016020">
    <property type="term" value="C:membrane"/>
    <property type="evidence" value="ECO:0007669"/>
    <property type="project" value="InterPro"/>
</dbReference>
<dbReference type="PANTHER" id="PTHR35936">
    <property type="entry name" value="MEMBRANE-BOUND LYTIC MUREIN TRANSGLYCOSYLASE F"/>
    <property type="match status" value="1"/>
</dbReference>
<sequence length="599" mass="63935">MMLWMKGILGPRGGDFVAAGDAVGDDLAGSVPTVQEAPSPGHALAAWGRRIGHLVRHGLNAESAHAAHQGEVAARIQAMTGETARGQAAMNQGSEQALALRDRAVATLSEAGQGVGMGLAELEAALADKVGRIGQVVRVLEKIGRDLDLLALNAAIQAASAGEQGRAFAVVADSIRALAGDTVANAKSASRLLDFSDFQTRLEGFRNASSASVEAANRETGEAFARIGETFDGLRGALAALEEHGRVIAAMHALNQSTFERQSLKLEWAERLARELGRLERLPRDGILPALAPLLEREGLQADCAFDRLAAIRARGCLRVAIEPAFKGLSFRMKPGEPLRGLDVDYARAFARSIGVKVEFVEHPWDQCTELLQAGRRPGEAEADLVWSALPPNAAYKGVAFSESYTYLNYVLARRQGDERISGLASLEGKVLGCINDPAAFAALEAAGLRWSKHARGGPGTVRLANLIGYSDQGVIHDALADGTVDAFAVDHPIFAWACYGKDSPWRGRIEILPQALSPQPWFYAVGVADDPSSLGLLQAINRFITTFARSREREDIERTWQFEVIKGSGSFRSEPGRLRGEEALAADAARTGAARASA</sequence>
<proteinExistence type="predicted"/>
<dbReference type="AlphaFoldDB" id="A0A848GFU1"/>
<name>A0A848GFU1_9RHOO</name>
<dbReference type="PROSITE" id="PS50111">
    <property type="entry name" value="CHEMOTAXIS_TRANSDUC_2"/>
    <property type="match status" value="1"/>
</dbReference>
<accession>A0A848GFU1</accession>
<comment type="caution">
    <text evidence="4">The sequence shown here is derived from an EMBL/GenBank/DDBJ whole genome shotgun (WGS) entry which is preliminary data.</text>
</comment>
<protein>
    <submittedName>
        <fullName evidence="4">Transporter substrate-binding domain-containing protein</fullName>
    </submittedName>
</protein>
<evidence type="ECO:0000313" key="4">
    <source>
        <dbReference type="EMBL" id="NML28311.1"/>
    </source>
</evidence>
<dbReference type="Pfam" id="PF00497">
    <property type="entry name" value="SBP_bac_3"/>
    <property type="match status" value="1"/>
</dbReference>
<dbReference type="Gene3D" id="3.40.190.10">
    <property type="entry name" value="Periplasmic binding protein-like II"/>
    <property type="match status" value="2"/>
</dbReference>
<dbReference type="InterPro" id="IPR004089">
    <property type="entry name" value="MCPsignal_dom"/>
</dbReference>
<dbReference type="SUPFAM" id="SSF53850">
    <property type="entry name" value="Periplasmic binding protein-like II"/>
    <property type="match status" value="1"/>
</dbReference>
<dbReference type="PRINTS" id="PR00260">
    <property type="entry name" value="CHEMTRNSDUCR"/>
</dbReference>
<organism evidence="4 5">
    <name type="scientific">Zoogloea dura</name>
    <dbReference type="NCBI Taxonomy" id="2728840"/>
    <lineage>
        <taxon>Bacteria</taxon>
        <taxon>Pseudomonadati</taxon>
        <taxon>Pseudomonadota</taxon>
        <taxon>Betaproteobacteria</taxon>
        <taxon>Rhodocyclales</taxon>
        <taxon>Zoogloeaceae</taxon>
        <taxon>Zoogloea</taxon>
    </lineage>
</organism>
<keyword evidence="1" id="KW-0732">Signal</keyword>
<gene>
    <name evidence="4" type="ORF">HHL15_21335</name>
</gene>
<dbReference type="GO" id="GO:0004888">
    <property type="term" value="F:transmembrane signaling receptor activity"/>
    <property type="evidence" value="ECO:0007669"/>
    <property type="project" value="InterPro"/>
</dbReference>
<dbReference type="GO" id="GO:0007165">
    <property type="term" value="P:signal transduction"/>
    <property type="evidence" value="ECO:0007669"/>
    <property type="project" value="UniProtKB-KW"/>
</dbReference>
<dbReference type="InterPro" id="IPR001638">
    <property type="entry name" value="Solute-binding_3/MltF_N"/>
</dbReference>
<dbReference type="GO" id="GO:0006935">
    <property type="term" value="P:chemotaxis"/>
    <property type="evidence" value="ECO:0007669"/>
    <property type="project" value="InterPro"/>
</dbReference>
<keyword evidence="2" id="KW-0807">Transducer</keyword>
<dbReference type="InterPro" id="IPR004090">
    <property type="entry name" value="Chemotax_Me-accpt_rcpt"/>
</dbReference>
<reference evidence="4 5" key="1">
    <citation type="submission" date="2020-04" db="EMBL/GenBank/DDBJ databases">
        <title>Zoogloea sp. G-4-1-14 isolated from soil.</title>
        <authorList>
            <person name="Dahal R.H."/>
        </authorList>
    </citation>
    <scope>NUCLEOTIDE SEQUENCE [LARGE SCALE GENOMIC DNA]</scope>
    <source>
        <strain evidence="4 5">G-4-1-14</strain>
    </source>
</reference>